<feature type="domain" description="NodB homology" evidence="4">
    <location>
        <begin position="63"/>
        <end position="256"/>
    </location>
</feature>
<dbReference type="Gene3D" id="3.40.50.2000">
    <property type="entry name" value="Glycogen Phosphorylase B"/>
    <property type="match status" value="2"/>
</dbReference>
<dbReference type="InterPro" id="IPR028098">
    <property type="entry name" value="Glyco_trans_4-like_N"/>
</dbReference>
<dbReference type="GO" id="GO:0005975">
    <property type="term" value="P:carbohydrate metabolic process"/>
    <property type="evidence" value="ECO:0007669"/>
    <property type="project" value="InterPro"/>
</dbReference>
<dbReference type="InterPro" id="IPR002509">
    <property type="entry name" value="NODB_dom"/>
</dbReference>
<dbReference type="EMBL" id="CP042430">
    <property type="protein sequence ID" value="QEC49140.1"/>
    <property type="molecule type" value="Genomic_DNA"/>
</dbReference>
<feature type="domain" description="Glycosyltransferase subfamily 4-like N-terminal" evidence="5">
    <location>
        <begin position="417"/>
        <end position="521"/>
    </location>
</feature>
<organism evidence="6 7">
    <name type="scientific">Baekduia soli</name>
    <dbReference type="NCBI Taxonomy" id="496014"/>
    <lineage>
        <taxon>Bacteria</taxon>
        <taxon>Bacillati</taxon>
        <taxon>Actinomycetota</taxon>
        <taxon>Thermoleophilia</taxon>
        <taxon>Solirubrobacterales</taxon>
        <taxon>Baekduiaceae</taxon>
        <taxon>Baekduia</taxon>
    </lineage>
</organism>
<keyword evidence="2 6" id="KW-0808">Transferase</keyword>
<evidence type="ECO:0000259" key="3">
    <source>
        <dbReference type="Pfam" id="PF00534"/>
    </source>
</evidence>
<name>A0A5B8U7Z4_9ACTN</name>
<evidence type="ECO:0000313" key="6">
    <source>
        <dbReference type="EMBL" id="QEC49140.1"/>
    </source>
</evidence>
<gene>
    <name evidence="6" type="ORF">FSW04_17185</name>
</gene>
<evidence type="ECO:0000313" key="7">
    <source>
        <dbReference type="Proteomes" id="UP000321805"/>
    </source>
</evidence>
<dbReference type="RefSeq" id="WP_146921470.1">
    <property type="nucleotide sequence ID" value="NZ_CP042430.1"/>
</dbReference>
<dbReference type="Gene3D" id="3.20.20.370">
    <property type="entry name" value="Glycoside hydrolase/deacetylase"/>
    <property type="match status" value="1"/>
</dbReference>
<protein>
    <submittedName>
        <fullName evidence="6">Glycosyltransferase</fullName>
    </submittedName>
</protein>
<dbReference type="GO" id="GO:0016757">
    <property type="term" value="F:glycosyltransferase activity"/>
    <property type="evidence" value="ECO:0007669"/>
    <property type="project" value="UniProtKB-KW"/>
</dbReference>
<reference evidence="6 7" key="1">
    <citation type="journal article" date="2018" name="J. Microbiol.">
        <title>Baekduia soli gen. nov., sp. nov., a novel bacterium isolated from the soil of Baekdu Mountain and proposal of a novel family name, Baekduiaceae fam. nov.</title>
        <authorList>
            <person name="An D.S."/>
            <person name="Siddiqi M.Z."/>
            <person name="Kim K.H."/>
            <person name="Yu H.S."/>
            <person name="Im W.T."/>
        </authorList>
    </citation>
    <scope>NUCLEOTIDE SEQUENCE [LARGE SCALE GENOMIC DNA]</scope>
    <source>
        <strain evidence="6 7">BR7-21</strain>
    </source>
</reference>
<dbReference type="SUPFAM" id="SSF53756">
    <property type="entry name" value="UDP-Glycosyltransferase/glycogen phosphorylase"/>
    <property type="match status" value="1"/>
</dbReference>
<dbReference type="Proteomes" id="UP000321805">
    <property type="component" value="Chromosome"/>
</dbReference>
<dbReference type="InterPro" id="IPR011330">
    <property type="entry name" value="Glyco_hydro/deAcase_b/a-brl"/>
</dbReference>
<dbReference type="Pfam" id="PF00534">
    <property type="entry name" value="Glycos_transf_1"/>
    <property type="match status" value="1"/>
</dbReference>
<dbReference type="KEGG" id="bsol:FSW04_17185"/>
<keyword evidence="7" id="KW-1185">Reference proteome</keyword>
<dbReference type="PANTHER" id="PTHR12526">
    <property type="entry name" value="GLYCOSYLTRANSFERASE"/>
    <property type="match status" value="1"/>
</dbReference>
<dbReference type="Pfam" id="PF13439">
    <property type="entry name" value="Glyco_transf_4"/>
    <property type="match status" value="1"/>
</dbReference>
<proteinExistence type="predicted"/>
<dbReference type="OrthoDB" id="9782872at2"/>
<dbReference type="PANTHER" id="PTHR12526:SF630">
    <property type="entry name" value="GLYCOSYLTRANSFERASE"/>
    <property type="match status" value="1"/>
</dbReference>
<evidence type="ECO:0000256" key="1">
    <source>
        <dbReference type="ARBA" id="ARBA00022676"/>
    </source>
</evidence>
<evidence type="ECO:0000259" key="4">
    <source>
        <dbReference type="Pfam" id="PF01522"/>
    </source>
</evidence>
<dbReference type="CDD" id="cd10918">
    <property type="entry name" value="CE4_NodB_like_5s_6s"/>
    <property type="match status" value="1"/>
</dbReference>
<dbReference type="Pfam" id="PF01522">
    <property type="entry name" value="Polysacc_deac_1"/>
    <property type="match status" value="1"/>
</dbReference>
<keyword evidence="1" id="KW-0328">Glycosyltransferase</keyword>
<dbReference type="SUPFAM" id="SSF88713">
    <property type="entry name" value="Glycoside hydrolase/deacetylase"/>
    <property type="match status" value="1"/>
</dbReference>
<evidence type="ECO:0000259" key="5">
    <source>
        <dbReference type="Pfam" id="PF13439"/>
    </source>
</evidence>
<evidence type="ECO:0000256" key="2">
    <source>
        <dbReference type="ARBA" id="ARBA00022679"/>
    </source>
</evidence>
<dbReference type="AlphaFoldDB" id="A0A5B8U7Z4"/>
<dbReference type="InterPro" id="IPR001296">
    <property type="entry name" value="Glyco_trans_1"/>
</dbReference>
<dbReference type="GO" id="GO:0016810">
    <property type="term" value="F:hydrolase activity, acting on carbon-nitrogen (but not peptide) bonds"/>
    <property type="evidence" value="ECO:0007669"/>
    <property type="project" value="InterPro"/>
</dbReference>
<feature type="domain" description="Glycosyl transferase family 1" evidence="3">
    <location>
        <begin position="533"/>
        <end position="698"/>
    </location>
</feature>
<accession>A0A5B8U7Z4</accession>
<sequence length="734" mass="78626">MRREGTLSVLTYHRLAGPGQGPPGIVSTTPQGFARQMRWLARSGRAVGLADVLAARTGGAPLRRGAVLVTFDDAYTDFRDVAWPVLRAHGIRPVLFVPTGYPDTDARFWWDRLHAAVLRGPAALRTPLGTLVFTGDDERLTAYRTLREHVKTLPHEDAMALVDDLATQAGVDVDPAARVLGWDALRALGAAGVDLAPHTRTHPRLDRLPDHALREEIAGSIEDLRREAGSSAPAFAYPSGGVSDAAAAMVAEAGIPLAFSTRRGVNDLAAADPLRLDRINVGRRTNVAVLRAQLALPPRGAAAAARPVPPPGQTPVVAYMMSRFPKISETFILTELLAMERRGVRVETYPLLRERATLVHPEAQAVVDRAHYQPAISPAVLASQLHWLRRDPQAYLGALRDVITGTFGSLNFMVGGIGIFPKAAHMARLMQRDGVTHVHCHFATHPAVAGLIIHRLTGLPFSFTGHGSDLHVERRMLPEKVAEAAFVATVSEYNRRLIIDECGGRFADKVHIIRAGVDTSRFDAARGGDRPPQDGPLRIVCVGTLHEVKGQGHLVEACRLLTQRGIPVRCRFIGDGEDREALEARIAEGGLTGSVELLGAATGPEVAAQLRDAHVLVAPSVPTSGGKREGIPVVLMEGMSTGLPVVSSRLSGIPELVVDGVAGLLTEPGDAEAIADALARLHADPELRRRLGEQGRRRVEAEFDVERSIDRLLEHMGATAAAAASGDDVAGMAA</sequence>